<dbReference type="SUPFAM" id="SSF55729">
    <property type="entry name" value="Acyl-CoA N-acyltransferases (Nat)"/>
    <property type="match status" value="1"/>
</dbReference>
<dbReference type="GO" id="GO:0016747">
    <property type="term" value="F:acyltransferase activity, transferring groups other than amino-acyl groups"/>
    <property type="evidence" value="ECO:0007669"/>
    <property type="project" value="InterPro"/>
</dbReference>
<dbReference type="Proteomes" id="UP000218767">
    <property type="component" value="Unassembled WGS sequence"/>
</dbReference>
<dbReference type="InterPro" id="IPR000182">
    <property type="entry name" value="GNAT_dom"/>
</dbReference>
<dbReference type="CDD" id="cd04301">
    <property type="entry name" value="NAT_SF"/>
    <property type="match status" value="1"/>
</dbReference>
<dbReference type="Gene3D" id="3.40.630.30">
    <property type="match status" value="1"/>
</dbReference>
<evidence type="ECO:0000259" key="1">
    <source>
        <dbReference type="Pfam" id="PF00583"/>
    </source>
</evidence>
<sequence length="135" mass="14963">MFQTLQCGMPDLRVTKPSGLASSLFFHVYSGTNAIGFAQLSSRAENNHRRSISRRAAFDDAAPGVSYCLKIIEVSQNYRNKGIGSALLDEVIGFCKDEQVVSIFGEAKGDSEELRRWYQGKGFDLDSVDNIQLSF</sequence>
<proteinExistence type="predicted"/>
<dbReference type="InterPro" id="IPR016181">
    <property type="entry name" value="Acyl_CoA_acyltransferase"/>
</dbReference>
<evidence type="ECO:0000313" key="2">
    <source>
        <dbReference type="EMBL" id="PCI75868.1"/>
    </source>
</evidence>
<feature type="domain" description="N-acetyltransferase" evidence="1">
    <location>
        <begin position="23"/>
        <end position="123"/>
    </location>
</feature>
<protein>
    <recommendedName>
        <fullName evidence="1">N-acetyltransferase domain-containing protein</fullName>
    </recommendedName>
</protein>
<gene>
    <name evidence="2" type="ORF">COB20_12035</name>
</gene>
<name>A0A2A4WZP0_9GAMM</name>
<accession>A0A2A4WZP0</accession>
<evidence type="ECO:0000313" key="3">
    <source>
        <dbReference type="Proteomes" id="UP000218767"/>
    </source>
</evidence>
<comment type="caution">
    <text evidence="2">The sequence shown here is derived from an EMBL/GenBank/DDBJ whole genome shotgun (WGS) entry which is preliminary data.</text>
</comment>
<organism evidence="2 3">
    <name type="scientific">SAR86 cluster bacterium</name>
    <dbReference type="NCBI Taxonomy" id="2030880"/>
    <lineage>
        <taxon>Bacteria</taxon>
        <taxon>Pseudomonadati</taxon>
        <taxon>Pseudomonadota</taxon>
        <taxon>Gammaproteobacteria</taxon>
        <taxon>SAR86 cluster</taxon>
    </lineage>
</organism>
<dbReference type="Pfam" id="PF00583">
    <property type="entry name" value="Acetyltransf_1"/>
    <property type="match status" value="1"/>
</dbReference>
<reference evidence="3" key="1">
    <citation type="submission" date="2017-08" db="EMBL/GenBank/DDBJ databases">
        <title>A dynamic microbial community with high functional redundancy inhabits the cold, oxic subseafloor aquifer.</title>
        <authorList>
            <person name="Tully B.J."/>
            <person name="Wheat C.G."/>
            <person name="Glazer B.T."/>
            <person name="Huber J.A."/>
        </authorList>
    </citation>
    <scope>NUCLEOTIDE SEQUENCE [LARGE SCALE GENOMIC DNA]</scope>
</reference>
<dbReference type="EMBL" id="NVUL01000066">
    <property type="protein sequence ID" value="PCI75868.1"/>
    <property type="molecule type" value="Genomic_DNA"/>
</dbReference>
<dbReference type="AlphaFoldDB" id="A0A2A4WZP0"/>